<dbReference type="EMBL" id="BQNB010020935">
    <property type="protein sequence ID" value="GJU01139.1"/>
    <property type="molecule type" value="Genomic_DNA"/>
</dbReference>
<protein>
    <submittedName>
        <fullName evidence="2">Uncharacterized protein</fullName>
    </submittedName>
</protein>
<keyword evidence="3" id="KW-1185">Reference proteome</keyword>
<evidence type="ECO:0000313" key="3">
    <source>
        <dbReference type="Proteomes" id="UP001151760"/>
    </source>
</evidence>
<comment type="caution">
    <text evidence="2">The sequence shown here is derived from an EMBL/GenBank/DDBJ whole genome shotgun (WGS) entry which is preliminary data.</text>
</comment>
<feature type="compositionally biased region" description="Polar residues" evidence="1">
    <location>
        <begin position="1"/>
        <end position="15"/>
    </location>
</feature>
<evidence type="ECO:0000256" key="1">
    <source>
        <dbReference type="SAM" id="MobiDB-lite"/>
    </source>
</evidence>
<feature type="compositionally biased region" description="Basic residues" evidence="1">
    <location>
        <begin position="18"/>
        <end position="29"/>
    </location>
</feature>
<reference evidence="2" key="1">
    <citation type="journal article" date="2022" name="Int. J. Mol. Sci.">
        <title>Draft Genome of Tanacetum Coccineum: Genomic Comparison of Closely Related Tanacetum-Family Plants.</title>
        <authorList>
            <person name="Yamashiro T."/>
            <person name="Shiraishi A."/>
            <person name="Nakayama K."/>
            <person name="Satake H."/>
        </authorList>
    </citation>
    <scope>NUCLEOTIDE SEQUENCE</scope>
</reference>
<proteinExistence type="predicted"/>
<accession>A0ABQ5IQ51</accession>
<dbReference type="Proteomes" id="UP001151760">
    <property type="component" value="Unassembled WGS sequence"/>
</dbReference>
<organism evidence="2 3">
    <name type="scientific">Tanacetum coccineum</name>
    <dbReference type="NCBI Taxonomy" id="301880"/>
    <lineage>
        <taxon>Eukaryota</taxon>
        <taxon>Viridiplantae</taxon>
        <taxon>Streptophyta</taxon>
        <taxon>Embryophyta</taxon>
        <taxon>Tracheophyta</taxon>
        <taxon>Spermatophyta</taxon>
        <taxon>Magnoliopsida</taxon>
        <taxon>eudicotyledons</taxon>
        <taxon>Gunneridae</taxon>
        <taxon>Pentapetalae</taxon>
        <taxon>asterids</taxon>
        <taxon>campanulids</taxon>
        <taxon>Asterales</taxon>
        <taxon>Asteraceae</taxon>
        <taxon>Asteroideae</taxon>
        <taxon>Anthemideae</taxon>
        <taxon>Anthemidinae</taxon>
        <taxon>Tanacetum</taxon>
    </lineage>
</organism>
<evidence type="ECO:0000313" key="2">
    <source>
        <dbReference type="EMBL" id="GJU01139.1"/>
    </source>
</evidence>
<reference evidence="2" key="2">
    <citation type="submission" date="2022-01" db="EMBL/GenBank/DDBJ databases">
        <authorList>
            <person name="Yamashiro T."/>
            <person name="Shiraishi A."/>
            <person name="Satake H."/>
            <person name="Nakayama K."/>
        </authorList>
    </citation>
    <scope>NUCLEOTIDE SEQUENCE</scope>
</reference>
<feature type="region of interest" description="Disordered" evidence="1">
    <location>
        <begin position="1"/>
        <end position="44"/>
    </location>
</feature>
<feature type="compositionally biased region" description="Basic and acidic residues" evidence="1">
    <location>
        <begin position="30"/>
        <end position="39"/>
    </location>
</feature>
<sequence>MQTHLQSPTRSSSQPKGGHIKKDKGKKVMSLKEAKKESTESDFDDEAHVTGFMVKSSKIKKLKKFDFKLEEEAKAEAAKQEGEDPLGKLNDLANKKRKHADDIQDYFKETKRLKSSVQYGDHLSGTVLNEPVLGMIMFNSYHIHDFVTIKDLKDFSNAMLYTVQEIFFRRHQGPRVDDHARTLSSLLLVEVDKKKPKSTQADKNH</sequence>
<gene>
    <name evidence="2" type="ORF">Tco_1111477</name>
</gene>
<name>A0ABQ5IQ51_9ASTR</name>